<feature type="region of interest" description="Disordered" evidence="1">
    <location>
        <begin position="1229"/>
        <end position="1259"/>
    </location>
</feature>
<feature type="compositionally biased region" description="Polar residues" evidence="1">
    <location>
        <begin position="884"/>
        <end position="918"/>
    </location>
</feature>
<feature type="region of interest" description="Disordered" evidence="1">
    <location>
        <begin position="2066"/>
        <end position="2090"/>
    </location>
</feature>
<feature type="compositionally biased region" description="Low complexity" evidence="1">
    <location>
        <begin position="1483"/>
        <end position="1494"/>
    </location>
</feature>
<feature type="region of interest" description="Disordered" evidence="1">
    <location>
        <begin position="1643"/>
        <end position="1665"/>
    </location>
</feature>
<dbReference type="SMART" id="SM01203">
    <property type="entry name" value="DUF3585"/>
    <property type="match status" value="1"/>
</dbReference>
<feature type="compositionally biased region" description="Basic and acidic residues" evidence="1">
    <location>
        <begin position="24"/>
        <end position="38"/>
    </location>
</feature>
<dbReference type="OrthoDB" id="20799at2759"/>
<feature type="compositionally biased region" description="Basic and acidic residues" evidence="1">
    <location>
        <begin position="2000"/>
        <end position="2023"/>
    </location>
</feature>
<feature type="compositionally biased region" description="Basic and acidic residues" evidence="1">
    <location>
        <begin position="1443"/>
        <end position="1462"/>
    </location>
</feature>
<feature type="domain" description="BMERB" evidence="3">
    <location>
        <begin position="2087"/>
        <end position="2182"/>
    </location>
</feature>
<reference evidence="4 5" key="1">
    <citation type="submission" date="2020-02" db="EMBL/GenBank/DDBJ databases">
        <authorList>
            <person name="Ferguson B K."/>
        </authorList>
    </citation>
    <scope>NUCLEOTIDE SEQUENCE [LARGE SCALE GENOMIC DNA]</scope>
</reference>
<feature type="region of interest" description="Disordered" evidence="1">
    <location>
        <begin position="1443"/>
        <end position="1533"/>
    </location>
</feature>
<feature type="compositionally biased region" description="Acidic residues" evidence="1">
    <location>
        <begin position="1495"/>
        <end position="1511"/>
    </location>
</feature>
<feature type="compositionally biased region" description="Basic and acidic residues" evidence="1">
    <location>
        <begin position="732"/>
        <end position="741"/>
    </location>
</feature>
<feature type="region of interest" description="Disordered" evidence="1">
    <location>
        <begin position="200"/>
        <end position="231"/>
    </location>
</feature>
<feature type="region of interest" description="Disordered" evidence="1">
    <location>
        <begin position="998"/>
        <end position="1057"/>
    </location>
</feature>
<evidence type="ECO:0000313" key="4">
    <source>
        <dbReference type="EMBL" id="CAB0005365.1"/>
    </source>
</evidence>
<feature type="compositionally biased region" description="Basic residues" evidence="1">
    <location>
        <begin position="1"/>
        <end position="14"/>
    </location>
</feature>
<feature type="compositionally biased region" description="Polar residues" evidence="1">
    <location>
        <begin position="1921"/>
        <end position="1931"/>
    </location>
</feature>
<feature type="compositionally biased region" description="Basic and acidic residues" evidence="1">
    <location>
        <begin position="653"/>
        <end position="678"/>
    </location>
</feature>
<keyword evidence="5" id="KW-1185">Reference proteome</keyword>
<evidence type="ECO:0000259" key="3">
    <source>
        <dbReference type="Pfam" id="PF12130"/>
    </source>
</evidence>
<feature type="non-terminal residue" evidence="4">
    <location>
        <position position="1"/>
    </location>
</feature>
<evidence type="ECO:0000256" key="1">
    <source>
        <dbReference type="SAM" id="MobiDB-lite"/>
    </source>
</evidence>
<feature type="region of interest" description="Disordered" evidence="1">
    <location>
        <begin position="1921"/>
        <end position="1961"/>
    </location>
</feature>
<organism evidence="4 5">
    <name type="scientific">Nesidiocoris tenuis</name>
    <dbReference type="NCBI Taxonomy" id="355587"/>
    <lineage>
        <taxon>Eukaryota</taxon>
        <taxon>Metazoa</taxon>
        <taxon>Ecdysozoa</taxon>
        <taxon>Arthropoda</taxon>
        <taxon>Hexapoda</taxon>
        <taxon>Insecta</taxon>
        <taxon>Pterygota</taxon>
        <taxon>Neoptera</taxon>
        <taxon>Paraneoptera</taxon>
        <taxon>Hemiptera</taxon>
        <taxon>Heteroptera</taxon>
        <taxon>Panheteroptera</taxon>
        <taxon>Cimicomorpha</taxon>
        <taxon>Miridae</taxon>
        <taxon>Dicyphina</taxon>
        <taxon>Nesidiocoris</taxon>
    </lineage>
</organism>
<feature type="compositionally biased region" description="Low complexity" evidence="1">
    <location>
        <begin position="1044"/>
        <end position="1055"/>
    </location>
</feature>
<feature type="region of interest" description="Disordered" evidence="1">
    <location>
        <begin position="1998"/>
        <end position="2023"/>
    </location>
</feature>
<keyword evidence="2" id="KW-1133">Transmembrane helix</keyword>
<feature type="region of interest" description="Disordered" evidence="1">
    <location>
        <begin position="1"/>
        <end position="63"/>
    </location>
</feature>
<dbReference type="EMBL" id="CADCXU010016319">
    <property type="protein sequence ID" value="CAB0005365.1"/>
    <property type="molecule type" value="Genomic_DNA"/>
</dbReference>
<dbReference type="InterPro" id="IPR022735">
    <property type="entry name" value="bMERB_dom"/>
</dbReference>
<protein>
    <recommendedName>
        <fullName evidence="3">BMERB domain-containing protein</fullName>
    </recommendedName>
</protein>
<feature type="region of interest" description="Disordered" evidence="1">
    <location>
        <begin position="396"/>
        <end position="432"/>
    </location>
</feature>
<feature type="compositionally biased region" description="Acidic residues" evidence="1">
    <location>
        <begin position="1231"/>
        <end position="1250"/>
    </location>
</feature>
<dbReference type="Proteomes" id="UP000479000">
    <property type="component" value="Unassembled WGS sequence"/>
</dbReference>
<feature type="compositionally biased region" description="Polar residues" evidence="1">
    <location>
        <begin position="350"/>
        <end position="368"/>
    </location>
</feature>
<feature type="compositionally biased region" description="Polar residues" evidence="1">
    <location>
        <begin position="200"/>
        <end position="212"/>
    </location>
</feature>
<accession>A0A6H5GQU1</accession>
<evidence type="ECO:0000313" key="5">
    <source>
        <dbReference type="Proteomes" id="UP000479000"/>
    </source>
</evidence>
<feature type="compositionally biased region" description="Low complexity" evidence="1">
    <location>
        <begin position="450"/>
        <end position="459"/>
    </location>
</feature>
<feature type="compositionally biased region" description="Polar residues" evidence="1">
    <location>
        <begin position="748"/>
        <end position="776"/>
    </location>
</feature>
<feature type="compositionally biased region" description="Polar residues" evidence="1">
    <location>
        <begin position="933"/>
        <end position="956"/>
    </location>
</feature>
<feature type="transmembrane region" description="Helical" evidence="2">
    <location>
        <begin position="2183"/>
        <end position="2208"/>
    </location>
</feature>
<feature type="compositionally biased region" description="Polar residues" evidence="1">
    <location>
        <begin position="606"/>
        <end position="618"/>
    </location>
</feature>
<feature type="region of interest" description="Disordered" evidence="1">
    <location>
        <begin position="450"/>
        <end position="553"/>
    </location>
</feature>
<gene>
    <name evidence="4" type="ORF">NTEN_LOCUS10842</name>
</gene>
<proteinExistence type="predicted"/>
<feature type="compositionally biased region" description="Polar residues" evidence="1">
    <location>
        <begin position="998"/>
        <end position="1031"/>
    </location>
</feature>
<feature type="region of interest" description="Disordered" evidence="1">
    <location>
        <begin position="795"/>
        <end position="956"/>
    </location>
</feature>
<feature type="compositionally biased region" description="Polar residues" evidence="1">
    <location>
        <begin position="498"/>
        <end position="511"/>
    </location>
</feature>
<keyword evidence="2" id="KW-0472">Membrane</keyword>
<dbReference type="Pfam" id="PF12130">
    <property type="entry name" value="bMERB_dom"/>
    <property type="match status" value="1"/>
</dbReference>
<feature type="compositionally biased region" description="Basic and acidic residues" evidence="1">
    <location>
        <begin position="214"/>
        <end position="224"/>
    </location>
</feature>
<feature type="compositionally biased region" description="Polar residues" evidence="1">
    <location>
        <begin position="396"/>
        <end position="415"/>
    </location>
</feature>
<feature type="compositionally biased region" description="Basic residues" evidence="1">
    <location>
        <begin position="46"/>
        <end position="55"/>
    </location>
</feature>
<sequence length="2211" mass="240851">NCAKRPRRLSKRSKPTSSPLSSYSEHHDASKIVLERSKSQSNPASKHARKIRKSKSATGGQKVGEGKMVVNMASQIVQRTFFSIAEPLLTISKPQNALLTVVPNLMKADYTIVKPAFGPPPSTNPYGALNDKDITTRGYFGDIKNHPGVTGGGYSVKKVKSQPLLKSPSLVSATMNQSDKENWLSEKGHNFAEASAEFRSSTPKLMPTTSVAQHEGEIGEEKGRPSSFADSSSGSGCLINNFLQKSFEVNDECESYSVGNTVPTHRQMLINESKRIASSLIGLVSDDARSDMFKEKMIKVMKRDLLSPVRACDSDFNERDSGKPDQVLHSLECGAGLDKKSTDFTIQANSTTATQRENSAPRCGSSNALADDQNKDLAIVNAKKSSLSPERKFLIENSTLPGLQQNVKPPCSETTDNAERKAPQGTLKTPIKSGKALGDVAYELKIGQSSKLQDLQSSQPNNKDESIKSQTSNPSDSHLLRPVSLPNSLKDKRPDCNANASFPQNSPSVTVTDEDRIRQSSSNTVRGSNEAVDNSIEKPSKIVKSPDSSITIRVPRSAMKQFDTLSMPQPPAMANASSQNFGPSVKSLALSTKNSGPPIDSCAPLIQNSAPSTKNSEQSIKDSAPSINNLAPLPKDCLKKESMPIVSPSVSKYPDDSSGESKPRSLKPEIEHSGREGQKSLLLENGKTLDLVGASSDTKTESHCSSQQSAAVSKTTSDSRPPLKPLNTVCKELQRTPEKGLHSPRNFEGSSPTSNAQFPKNLSSELPKSRIPSLTINRHKMPADASIIIKLPKRAIRRTDSDVSSETQLSPTENLEHSVKLPSAAPLSQDSARCNSENIRSSVNDNAGELRQQGSKQEMKSGREVSQTTSGGSIIVKLPKQAVNRVNNTPPALSGSSASIIKTKSAGTGTSDDVSSTLEGMAPVPRAVEVQSPFDSSSRCTQNGRSGPPGVTSTAHNQTRIDGISRQSLQQDSGKQEAPSNSIIVRLPKEAVLRVNNKPSSASLGNGASITKTESPSANSGEPRSVSSTLVGTVPAPKPSNDISSSSMRYGSPGSLAGLQGTLDMSCTLPTPSGAPSAHAQTHIVAFGRQRFPETPIGRASTNEELLSNNISAPVADESARSTVEASQKHSTPASKPADEILDGHGSLNLKKSTESGDNCSILDKMSAAASQDSAPNVRTNSIVGSDETYLPLMSSAVKVSVDADTQYVPWMLPCSNVASFYFDVVQSDDYSGDESSEEENSATEISTDSEFEHDGTTHTIPDIVISETVQVKRGNLESPKQVQFVQRQLNGRYENAKSRNNDLRLELNRIEPQAPINTTNNKAKPLLNPNRGDYLLNRTQSTEGIASKISLELKKKYLLGPQGLSGNVRKSGSTSTLDTKFKSLIDQISEQQKLLNPAPVPSPTMQAFLQGADRLKLSPLQLLEKKTLPTEDFKHVCSLKEKDEVKEEKKEEEEVRPRSPVHETSIVVPDFPRNDTKEVESDSLSSELSSSTEDTADEEEEEEGDDVAEAVEEKANNEEPQIQTPPKLEIHNSRGELMEDTPEMDSLNMPDICQAENEKSPIDKLDLVPLEFKKVITVPDQVGGAVLTQVTNTEDLYFNEKRTETPDSSDSLKNDLTAHTETEMSDWARDEDGVSEPLDDLEFADKQEHRRLSGPRGIAKTAKPEDFDEYTHVCGKETPVAHNALNLDNLEFMDTGDESSEASSDHHLNLNRGYVQFINNDEDLTPVVEYVNPLKEELTDTTTTSEPTTVKDSPAEGLKTVTESIVTPEVIELAATAPGKVPYGTVRDSIVVMKRNHLKEAAAAVAAVAAAAASVIEPKGNALNSPATTRKLEQLSQERAKQKDLIHEMVMNKLIAQGKSPTERIDRKKRLSRNFSPVPHAVPPSVVEPKPIIEQEKAPMKFVENNENVDVSNRMTPRTRSYTVGSVSSSARRRKEAVSLPNIHAAAGTETPLGAGTPLDLRSGLREQARAKFKMMSNEQLGLSPEDKLKRYKLKIQKQLKDETPKSSRNDSKYDILKKSPEDRKKSIIQAVSDFFHKKSPSPPKTPSSHYDSKNLTLTFINKKDKQNDAPPVPPPPQAYTPSQGENRNESELLAEWLRLTRERSEARSKEKTLVIRGQEIELEHRHARLQAQLSDIMSSAPDGRKSSEEVALEGRILREMLEIVERKNSLAAQLQAETQRWFYVPSGVVIALVFFLVHYLLVYFTLAWS</sequence>
<feature type="compositionally biased region" description="Polar residues" evidence="1">
    <location>
        <begin position="1121"/>
        <end position="1134"/>
    </location>
</feature>
<feature type="compositionally biased region" description="Polar residues" evidence="1">
    <location>
        <begin position="703"/>
        <end position="719"/>
    </location>
</feature>
<feature type="region of interest" description="Disordered" evidence="1">
    <location>
        <begin position="1115"/>
        <end position="1154"/>
    </location>
</feature>
<keyword evidence="2" id="KW-0812">Transmembrane</keyword>
<feature type="region of interest" description="Disordered" evidence="1">
    <location>
        <begin position="350"/>
        <end position="369"/>
    </location>
</feature>
<name>A0A6H5GQU1_9HEMI</name>
<feature type="compositionally biased region" description="Polar residues" evidence="1">
    <location>
        <begin position="826"/>
        <end position="845"/>
    </location>
</feature>
<feature type="compositionally biased region" description="Polar residues" evidence="1">
    <location>
        <begin position="802"/>
        <end position="813"/>
    </location>
</feature>
<feature type="region of interest" description="Disordered" evidence="1">
    <location>
        <begin position="587"/>
        <end position="779"/>
    </location>
</feature>
<evidence type="ECO:0000256" key="2">
    <source>
        <dbReference type="SAM" id="Phobius"/>
    </source>
</evidence>